<dbReference type="NCBIfam" id="NF000670">
    <property type="entry name" value="PRK00033.1-3"/>
    <property type="match status" value="1"/>
</dbReference>
<dbReference type="GO" id="GO:0006508">
    <property type="term" value="P:proteolysis"/>
    <property type="evidence" value="ECO:0007669"/>
    <property type="project" value="UniProtKB-UniRule"/>
</dbReference>
<dbReference type="Proteomes" id="UP000182660">
    <property type="component" value="Unassembled WGS sequence"/>
</dbReference>
<sequence length="104" mass="11975">MSKLDELIDFKTSIESEQELKPPSFYKVFLNNDDYTPMDFVVDVLQKFFSMDIDKANQIMLTVHYRGRGVCGVFTADIAETKVSQVMQYAKDNEQSLLCTMEQA</sequence>
<dbReference type="NCBIfam" id="NF000672">
    <property type="entry name" value="PRK00033.1-5"/>
    <property type="match status" value="1"/>
</dbReference>
<comment type="similarity">
    <text evidence="1">Belongs to the ClpS family.</text>
</comment>
<dbReference type="PATRIC" id="fig|80854.5.peg.2195"/>
<dbReference type="GeneID" id="61297694"/>
<gene>
    <name evidence="1" type="primary">clpS</name>
    <name evidence="3" type="ORF">MT2528_3892</name>
    <name evidence="4" type="ORF">NVI5450_4072</name>
</gene>
<keyword evidence="4" id="KW-0645">Protease</keyword>
<dbReference type="Pfam" id="PF02617">
    <property type="entry name" value="ClpS"/>
    <property type="match status" value="1"/>
</dbReference>
<protein>
    <recommendedName>
        <fullName evidence="1">ATP-dependent Clp protease adapter protein ClpS</fullName>
    </recommendedName>
</protein>
<evidence type="ECO:0000313" key="6">
    <source>
        <dbReference type="Proteomes" id="UP000183794"/>
    </source>
</evidence>
<proteinExistence type="inferred from homology"/>
<feature type="domain" description="Adaptor protein ClpS core" evidence="2">
    <location>
        <begin position="21"/>
        <end position="100"/>
    </location>
</feature>
<comment type="subunit">
    <text evidence="1">Binds to the N-terminal domain of the chaperone ClpA.</text>
</comment>
<dbReference type="InterPro" id="IPR022935">
    <property type="entry name" value="ClpS"/>
</dbReference>
<dbReference type="GO" id="GO:0008233">
    <property type="term" value="F:peptidase activity"/>
    <property type="evidence" value="ECO:0007669"/>
    <property type="project" value="UniProtKB-KW"/>
</dbReference>
<dbReference type="OrthoDB" id="9796121at2"/>
<evidence type="ECO:0000313" key="5">
    <source>
        <dbReference type="Proteomes" id="UP000182660"/>
    </source>
</evidence>
<dbReference type="RefSeq" id="WP_045110287.1">
    <property type="nucleotide sequence ID" value="NZ_CAWQZC010000023.1"/>
</dbReference>
<dbReference type="EMBL" id="FPLJ01000086">
    <property type="protein sequence ID" value="SGY99691.1"/>
    <property type="molecule type" value="Genomic_DNA"/>
</dbReference>
<dbReference type="PANTHER" id="PTHR33473">
    <property type="entry name" value="ATP-DEPENDENT CLP PROTEASE ADAPTER PROTEIN CLPS1, CHLOROPLASTIC"/>
    <property type="match status" value="1"/>
</dbReference>
<accession>A0A090IDG4</accession>
<dbReference type="PANTHER" id="PTHR33473:SF19">
    <property type="entry name" value="ATP-DEPENDENT CLP PROTEASE ADAPTER PROTEIN CLPS"/>
    <property type="match status" value="1"/>
</dbReference>
<evidence type="ECO:0000313" key="3">
    <source>
        <dbReference type="EMBL" id="SGY99691.1"/>
    </source>
</evidence>
<dbReference type="HAMAP" id="MF_00302">
    <property type="entry name" value="ClpS"/>
    <property type="match status" value="1"/>
</dbReference>
<dbReference type="InterPro" id="IPR003769">
    <property type="entry name" value="ClpS_core"/>
</dbReference>
<dbReference type="Gene3D" id="3.30.1390.10">
    <property type="match status" value="1"/>
</dbReference>
<dbReference type="STRING" id="80854.MVIS_2056"/>
<dbReference type="Proteomes" id="UP000183794">
    <property type="component" value="Unassembled WGS sequence"/>
</dbReference>
<keyword evidence="4" id="KW-0378">Hydrolase</keyword>
<reference evidence="3 5" key="2">
    <citation type="submission" date="2016-11" db="EMBL/GenBank/DDBJ databases">
        <authorList>
            <person name="Klemetsen T."/>
        </authorList>
    </citation>
    <scope>NUCLEOTIDE SEQUENCE [LARGE SCALE GENOMIC DNA]</scope>
    <source>
        <strain evidence="3">MT 2528</strain>
    </source>
</reference>
<dbReference type="InterPro" id="IPR014719">
    <property type="entry name" value="Ribosomal_bL12_C/ClpS-like"/>
</dbReference>
<organism evidence="4 6">
    <name type="scientific">Moritella viscosa</name>
    <dbReference type="NCBI Taxonomy" id="80854"/>
    <lineage>
        <taxon>Bacteria</taxon>
        <taxon>Pseudomonadati</taxon>
        <taxon>Pseudomonadota</taxon>
        <taxon>Gammaproteobacteria</taxon>
        <taxon>Alteromonadales</taxon>
        <taxon>Moritellaceae</taxon>
        <taxon>Moritella</taxon>
    </lineage>
</organism>
<dbReference type="GO" id="GO:0030163">
    <property type="term" value="P:protein catabolic process"/>
    <property type="evidence" value="ECO:0007669"/>
    <property type="project" value="InterPro"/>
</dbReference>
<keyword evidence="5" id="KW-1185">Reference proteome</keyword>
<dbReference type="HOGENOM" id="CLU_134358_2_1_6"/>
<dbReference type="KEGG" id="mvs:MVIS_2056"/>
<dbReference type="AlphaFoldDB" id="A0A090IDG4"/>
<evidence type="ECO:0000313" key="4">
    <source>
        <dbReference type="EMBL" id="SGZ14546.1"/>
    </source>
</evidence>
<name>A0A090IDG4_9GAMM</name>
<reference evidence="4 6" key="1">
    <citation type="submission" date="2016-11" db="EMBL/GenBank/DDBJ databases">
        <authorList>
            <person name="Jaros S."/>
            <person name="Januszkiewicz K."/>
            <person name="Wedrychowicz H."/>
        </authorList>
    </citation>
    <scope>NUCLEOTIDE SEQUENCE [LARGE SCALE GENOMIC DNA]</scope>
    <source>
        <strain evidence="4">NVI 5450</strain>
    </source>
</reference>
<evidence type="ECO:0000259" key="2">
    <source>
        <dbReference type="Pfam" id="PF02617"/>
    </source>
</evidence>
<comment type="function">
    <text evidence="1">Involved in the modulation of the specificity of the ClpAP-mediated ATP-dependent protein degradation.</text>
</comment>
<dbReference type="SUPFAM" id="SSF54736">
    <property type="entry name" value="ClpS-like"/>
    <property type="match status" value="1"/>
</dbReference>
<dbReference type="EMBL" id="FPLD01000113">
    <property type="protein sequence ID" value="SGZ14546.1"/>
    <property type="molecule type" value="Genomic_DNA"/>
</dbReference>
<evidence type="ECO:0000256" key="1">
    <source>
        <dbReference type="HAMAP-Rule" id="MF_00302"/>
    </source>
</evidence>
<dbReference type="FunFam" id="3.30.1390.10:FF:000002">
    <property type="entry name" value="ATP-dependent Clp protease adapter protein ClpS"/>
    <property type="match status" value="1"/>
</dbReference>